<feature type="active site" description="Proton acceptor" evidence="8">
    <location>
        <position position="460"/>
    </location>
</feature>
<comment type="similarity">
    <text evidence="1 11">Belongs to the class-I pyridine nucleotide-disulfide oxidoreductase family.</text>
</comment>
<evidence type="ECO:0000256" key="2">
    <source>
        <dbReference type="ARBA" id="ARBA00022630"/>
    </source>
</evidence>
<keyword evidence="5 11" id="KW-0560">Oxidoreductase</keyword>
<evidence type="ECO:0000256" key="6">
    <source>
        <dbReference type="ARBA" id="ARBA00023157"/>
    </source>
</evidence>
<dbReference type="Pfam" id="PF07992">
    <property type="entry name" value="Pyr_redox_2"/>
    <property type="match status" value="1"/>
</dbReference>
<dbReference type="InterPro" id="IPR036188">
    <property type="entry name" value="FAD/NAD-bd_sf"/>
</dbReference>
<feature type="domain" description="FAD/NAD(P)-binding" evidence="13">
    <location>
        <begin position="24"/>
        <end position="339"/>
    </location>
</feature>
<proteinExistence type="inferred from homology"/>
<dbReference type="InterPro" id="IPR012999">
    <property type="entry name" value="Pyr_OxRdtase_I_AS"/>
</dbReference>
<dbReference type="InterPro" id="IPR023753">
    <property type="entry name" value="FAD/NAD-binding_dom"/>
</dbReference>
<dbReference type="InterPro" id="IPR017817">
    <property type="entry name" value="Mycothione_reductase"/>
</dbReference>
<dbReference type="InterPro" id="IPR004099">
    <property type="entry name" value="Pyr_nucl-diS_OxRdtase_dimer"/>
</dbReference>
<dbReference type="SUPFAM" id="SSF51905">
    <property type="entry name" value="FAD/NAD(P)-binding domain"/>
    <property type="match status" value="1"/>
</dbReference>
<evidence type="ECO:0000256" key="4">
    <source>
        <dbReference type="ARBA" id="ARBA00022857"/>
    </source>
</evidence>
<feature type="domain" description="Pyridine nucleotide-disulphide oxidoreductase dimerisation" evidence="12">
    <location>
        <begin position="361"/>
        <end position="470"/>
    </location>
</feature>
<gene>
    <name evidence="14" type="ORF">SAMN05660282_00659</name>
</gene>
<dbReference type="NCBIfam" id="TIGR03452">
    <property type="entry name" value="mycothione_red"/>
    <property type="match status" value="1"/>
</dbReference>
<keyword evidence="9" id="KW-0520">NAD</keyword>
<feature type="binding site" evidence="9">
    <location>
        <begin position="199"/>
        <end position="206"/>
    </location>
    <ligand>
        <name>NAD(+)</name>
        <dbReference type="ChEBI" id="CHEBI:57540"/>
    </ligand>
</feature>
<evidence type="ECO:0000256" key="11">
    <source>
        <dbReference type="RuleBase" id="RU003691"/>
    </source>
</evidence>
<dbReference type="Pfam" id="PF02852">
    <property type="entry name" value="Pyr_redox_dim"/>
    <property type="match status" value="1"/>
</dbReference>
<keyword evidence="6" id="KW-1015">Disulfide bond</keyword>
<keyword evidence="15" id="KW-1185">Reference proteome</keyword>
<dbReference type="PRINTS" id="PR00368">
    <property type="entry name" value="FADPNR"/>
</dbReference>
<evidence type="ECO:0000256" key="10">
    <source>
        <dbReference type="PIRSR" id="PIRSR000350-4"/>
    </source>
</evidence>
<dbReference type="SUPFAM" id="SSF55424">
    <property type="entry name" value="FAD/NAD-linked reductases, dimerisation (C-terminal) domain"/>
    <property type="match status" value="1"/>
</dbReference>
<dbReference type="PROSITE" id="PS00076">
    <property type="entry name" value="PYRIDINE_REDOX_1"/>
    <property type="match status" value="1"/>
</dbReference>
<reference evidence="14 15" key="1">
    <citation type="submission" date="2016-10" db="EMBL/GenBank/DDBJ databases">
        <authorList>
            <person name="de Groot N.N."/>
        </authorList>
    </citation>
    <scope>NUCLEOTIDE SEQUENCE [LARGE SCALE GENOMIC DNA]</scope>
    <source>
        <strain>J11</strain>
        <strain evidence="15">PG 39</strain>
    </source>
</reference>
<evidence type="ECO:0000313" key="15">
    <source>
        <dbReference type="Proteomes" id="UP000199065"/>
    </source>
</evidence>
<feature type="binding site" evidence="9">
    <location>
        <position position="325"/>
    </location>
    <ligand>
        <name>FAD</name>
        <dbReference type="ChEBI" id="CHEBI:57692"/>
    </ligand>
</feature>
<dbReference type="STRING" id="185761.SAMN05660282_00659"/>
<dbReference type="Proteomes" id="UP000199065">
    <property type="component" value="Unassembled WGS sequence"/>
</dbReference>
<dbReference type="PRINTS" id="PR00411">
    <property type="entry name" value="PNDRDTASEI"/>
</dbReference>
<evidence type="ECO:0000256" key="8">
    <source>
        <dbReference type="PIRSR" id="PIRSR000350-2"/>
    </source>
</evidence>
<evidence type="ECO:0000313" key="14">
    <source>
        <dbReference type="EMBL" id="SFG36375.1"/>
    </source>
</evidence>
<evidence type="ECO:0000256" key="5">
    <source>
        <dbReference type="ARBA" id="ARBA00023002"/>
    </source>
</evidence>
<dbReference type="Gene3D" id="3.50.50.60">
    <property type="entry name" value="FAD/NAD(P)-binding domain"/>
    <property type="match status" value="2"/>
</dbReference>
<protein>
    <submittedName>
        <fullName evidence="14">Mycothione reductase</fullName>
    </submittedName>
</protein>
<accession>A0A1I2R6K8</accession>
<sequence>MSNDLHTNQPGDQATQIKVDQHYDLIIIGTGSGNSIPGPEFDDQSIAIVEKGAFGGTCLNVGCIPTKMYVYAADVALEAQDSSRLSLDTSYKGVDWQDLQKRIFADRVDAIAEGGEAYRRGDETPNIDVYDQEAHFVAERTLKTGQGDEEKIISGDRIVIAAGARPNIPEVVENSGVPYETNETIMRLPEQPESLIVMGGGFIAMEFAHVFQALGTTTSIINRSPRVLRHLDEDLVQHFNEAIKPRFDLHLGHTVTKVEGDEQQVTVTLDDGSTVSAQKLLVATGRTPNGDRLNLDAAGIEMDGDRIKVDSYGRTTAEGVWALGDVSSPYQLKHVANAEMRAVRHNLLHPEDLKKMPHDYVPSAVFTHPQIATVGMTEQEAKDAGYPISVKIQKYGDVAFGWAMEDRTGIVKLIADRKSGKLLGAHFMGPQASSLIQQLITVMAFGLDVREVARDQYWIHPALPEVTENALLGLEFD</sequence>
<name>A0A1I2R6K8_9CORY</name>
<dbReference type="GO" id="GO:0000166">
    <property type="term" value="F:nucleotide binding"/>
    <property type="evidence" value="ECO:0007669"/>
    <property type="project" value="UniProtKB-KW"/>
</dbReference>
<feature type="disulfide bond" description="Redox-active" evidence="10">
    <location>
        <begin position="58"/>
        <end position="63"/>
    </location>
</feature>
<evidence type="ECO:0000259" key="13">
    <source>
        <dbReference type="Pfam" id="PF07992"/>
    </source>
</evidence>
<dbReference type="AlphaFoldDB" id="A0A1I2R6K8"/>
<feature type="binding site" evidence="9">
    <location>
        <position position="67"/>
    </location>
    <ligand>
        <name>FAD</name>
        <dbReference type="ChEBI" id="CHEBI:57692"/>
    </ligand>
</feature>
<evidence type="ECO:0000256" key="9">
    <source>
        <dbReference type="PIRSR" id="PIRSR000350-3"/>
    </source>
</evidence>
<keyword evidence="3 9" id="KW-0274">FAD</keyword>
<evidence type="ECO:0000259" key="12">
    <source>
        <dbReference type="Pfam" id="PF02852"/>
    </source>
</evidence>
<keyword evidence="7 11" id="KW-0676">Redox-active center</keyword>
<dbReference type="InterPro" id="IPR001100">
    <property type="entry name" value="Pyr_nuc-diS_OxRdtase"/>
</dbReference>
<evidence type="ECO:0000256" key="7">
    <source>
        <dbReference type="ARBA" id="ARBA00023284"/>
    </source>
</evidence>
<dbReference type="PIRSF" id="PIRSF000350">
    <property type="entry name" value="Mercury_reductase_MerA"/>
    <property type="match status" value="1"/>
</dbReference>
<dbReference type="Gene3D" id="3.30.390.30">
    <property type="match status" value="1"/>
</dbReference>
<dbReference type="NCBIfam" id="NF005884">
    <property type="entry name" value="PRK07846.1"/>
    <property type="match status" value="1"/>
</dbReference>
<dbReference type="InterPro" id="IPR016156">
    <property type="entry name" value="FAD/NAD-linked_Rdtase_dimer_sf"/>
</dbReference>
<feature type="binding site" evidence="9">
    <location>
        <position position="285"/>
    </location>
    <ligand>
        <name>NAD(+)</name>
        <dbReference type="ChEBI" id="CHEBI:57540"/>
    </ligand>
</feature>
<dbReference type="PANTHER" id="PTHR43014">
    <property type="entry name" value="MERCURIC REDUCTASE"/>
    <property type="match status" value="1"/>
</dbReference>
<comment type="cofactor">
    <cofactor evidence="9">
        <name>FAD</name>
        <dbReference type="ChEBI" id="CHEBI:57692"/>
    </cofactor>
    <text evidence="9">Binds 1 FAD per subunit.</text>
</comment>
<keyword evidence="9" id="KW-0547">Nucleotide-binding</keyword>
<evidence type="ECO:0000256" key="3">
    <source>
        <dbReference type="ARBA" id="ARBA00022827"/>
    </source>
</evidence>
<dbReference type="EMBL" id="FOPJ01000003">
    <property type="protein sequence ID" value="SFG36375.1"/>
    <property type="molecule type" value="Genomic_DNA"/>
</dbReference>
<keyword evidence="2 11" id="KW-0285">Flavoprotein</keyword>
<keyword evidence="4" id="KW-0521">NADP</keyword>
<dbReference type="GO" id="GO:0016668">
    <property type="term" value="F:oxidoreductase activity, acting on a sulfur group of donors, NAD(P) as acceptor"/>
    <property type="evidence" value="ECO:0007669"/>
    <property type="project" value="InterPro"/>
</dbReference>
<organism evidence="14 15">
    <name type="scientific">Corynebacterium spheniscorum</name>
    <dbReference type="NCBI Taxonomy" id="185761"/>
    <lineage>
        <taxon>Bacteria</taxon>
        <taxon>Bacillati</taxon>
        <taxon>Actinomycetota</taxon>
        <taxon>Actinomycetes</taxon>
        <taxon>Mycobacteriales</taxon>
        <taxon>Corynebacteriaceae</taxon>
        <taxon>Corynebacterium</taxon>
    </lineage>
</organism>
<evidence type="ECO:0000256" key="1">
    <source>
        <dbReference type="ARBA" id="ARBA00007532"/>
    </source>
</evidence>